<dbReference type="PANTHER" id="PTHR42928:SF5">
    <property type="entry name" value="BLR1237 PROTEIN"/>
    <property type="match status" value="1"/>
</dbReference>
<organism evidence="2 3">
    <name type="scientific">Bradyrhizobium valentinum</name>
    <dbReference type="NCBI Taxonomy" id="1518501"/>
    <lineage>
        <taxon>Bacteria</taxon>
        <taxon>Pseudomonadati</taxon>
        <taxon>Pseudomonadota</taxon>
        <taxon>Alphaproteobacteria</taxon>
        <taxon>Hyphomicrobiales</taxon>
        <taxon>Nitrobacteraceae</taxon>
        <taxon>Bradyrhizobium</taxon>
    </lineage>
</organism>
<proteinExistence type="inferred from homology"/>
<accession>A0A0R3LFJ2</accession>
<name>A0A0R3LFJ2_9BRAD</name>
<dbReference type="Pfam" id="PF03401">
    <property type="entry name" value="TctC"/>
    <property type="match status" value="1"/>
</dbReference>
<dbReference type="Proteomes" id="UP000051913">
    <property type="component" value="Unassembled WGS sequence"/>
</dbReference>
<dbReference type="Gene3D" id="3.40.190.10">
    <property type="entry name" value="Periplasmic binding protein-like II"/>
    <property type="match status" value="1"/>
</dbReference>
<protein>
    <recommendedName>
        <fullName evidence="4">Tripartite tricarboxylate transporter substrate binding protein</fullName>
    </recommendedName>
</protein>
<dbReference type="PIRSF" id="PIRSF017082">
    <property type="entry name" value="YflP"/>
    <property type="match status" value="1"/>
</dbReference>
<gene>
    <name evidence="2" type="ORF">CP49_26985</name>
</gene>
<sequence>MFASLTCAAAYATPAQAQYPERAIKIVVPQAPGSATDSGARILAQELSKELGQSVIIENRPGGAFVIGNDAVAKAQPDGYTLLFASIGAFAIAPHMVAKVPYDIERDFQPIALVTTGHLLLAVAPSLPVHSVAELIGYAKKNPGKLSNASSGSGSPGHVSGELFKFISGTEIVHVPYKGGTAAITDLIAGRVDLIFESLTSIAPHARQKAIRALGVTGPKRSAGFPELPTIAEAGVPGYEAPIWFGVAAPAGTPRPIVDKLNAAINRAIQSDFFKARYEQIGDGPAGGTPEEFAALIKKESAKWADVVKRSGAKLD</sequence>
<evidence type="ECO:0000313" key="3">
    <source>
        <dbReference type="Proteomes" id="UP000051913"/>
    </source>
</evidence>
<dbReference type="PANTHER" id="PTHR42928">
    <property type="entry name" value="TRICARBOXYLATE-BINDING PROTEIN"/>
    <property type="match status" value="1"/>
</dbReference>
<evidence type="ECO:0000256" key="1">
    <source>
        <dbReference type="ARBA" id="ARBA00006987"/>
    </source>
</evidence>
<evidence type="ECO:0000313" key="2">
    <source>
        <dbReference type="EMBL" id="KRR06577.1"/>
    </source>
</evidence>
<dbReference type="CDD" id="cd13578">
    <property type="entry name" value="PBP2_Bug27"/>
    <property type="match status" value="1"/>
</dbReference>
<dbReference type="InterPro" id="IPR042100">
    <property type="entry name" value="Bug_dom1"/>
</dbReference>
<dbReference type="EMBL" id="LLXX01000106">
    <property type="protein sequence ID" value="KRR06577.1"/>
    <property type="molecule type" value="Genomic_DNA"/>
</dbReference>
<dbReference type="AlphaFoldDB" id="A0A0R3LFJ2"/>
<comment type="caution">
    <text evidence="2">The sequence shown here is derived from an EMBL/GenBank/DDBJ whole genome shotgun (WGS) entry which is preliminary data.</text>
</comment>
<evidence type="ECO:0008006" key="4">
    <source>
        <dbReference type="Google" id="ProtNLM"/>
    </source>
</evidence>
<dbReference type="InterPro" id="IPR005064">
    <property type="entry name" value="BUG"/>
</dbReference>
<reference evidence="2 3" key="1">
    <citation type="submission" date="2014-03" db="EMBL/GenBank/DDBJ databases">
        <title>Bradyrhizobium valentinum sp. nov., isolated from effective nodules of Lupinus mariae-josephae, a lupine endemic of basic-lime soils in Eastern Spain.</title>
        <authorList>
            <person name="Duran D."/>
            <person name="Rey L."/>
            <person name="Navarro A."/>
            <person name="Busquets A."/>
            <person name="Imperial J."/>
            <person name="Ruiz-Argueso T."/>
        </authorList>
    </citation>
    <scope>NUCLEOTIDE SEQUENCE [LARGE SCALE GENOMIC DNA]</scope>
    <source>
        <strain evidence="2 3">LmjM3</strain>
    </source>
</reference>
<comment type="similarity">
    <text evidence="1">Belongs to the UPF0065 (bug) family.</text>
</comment>
<dbReference type="SUPFAM" id="SSF53850">
    <property type="entry name" value="Periplasmic binding protein-like II"/>
    <property type="match status" value="1"/>
</dbReference>
<dbReference type="Gene3D" id="3.40.190.150">
    <property type="entry name" value="Bordetella uptake gene, domain 1"/>
    <property type="match status" value="1"/>
</dbReference>
<keyword evidence="3" id="KW-1185">Reference proteome</keyword>